<keyword evidence="2" id="KW-1185">Reference proteome</keyword>
<proteinExistence type="predicted"/>
<dbReference type="Proteomes" id="UP001358586">
    <property type="component" value="Chromosome 1"/>
</dbReference>
<name>A0ABR0QXT2_GOSAR</name>
<reference evidence="1 2" key="1">
    <citation type="submission" date="2023-03" db="EMBL/GenBank/DDBJ databases">
        <title>WGS of Gossypium arboreum.</title>
        <authorList>
            <person name="Yu D."/>
        </authorList>
    </citation>
    <scope>NUCLEOTIDE SEQUENCE [LARGE SCALE GENOMIC DNA]</scope>
    <source>
        <tissue evidence="1">Leaf</tissue>
    </source>
</reference>
<sequence>MLQLIAWTAFIDALVKHFRSGDLKEPEKLLAKLQQVSTVSDYRSRFEAITNRTMYLPPQLHKQRITLEKGLVKPTCYHLDKFTLI</sequence>
<comment type="caution">
    <text evidence="1">The sequence shown here is derived from an EMBL/GenBank/DDBJ whole genome shotgun (WGS) entry which is preliminary data.</text>
</comment>
<accession>A0ABR0QXT2</accession>
<protein>
    <recommendedName>
        <fullName evidence="3">Retrotransposon gag domain-containing protein</fullName>
    </recommendedName>
</protein>
<dbReference type="EMBL" id="JARKNE010000001">
    <property type="protein sequence ID" value="KAK5844119.1"/>
    <property type="molecule type" value="Genomic_DNA"/>
</dbReference>
<evidence type="ECO:0000313" key="1">
    <source>
        <dbReference type="EMBL" id="KAK5844119.1"/>
    </source>
</evidence>
<evidence type="ECO:0008006" key="3">
    <source>
        <dbReference type="Google" id="ProtNLM"/>
    </source>
</evidence>
<evidence type="ECO:0000313" key="2">
    <source>
        <dbReference type="Proteomes" id="UP001358586"/>
    </source>
</evidence>
<organism evidence="1 2">
    <name type="scientific">Gossypium arboreum</name>
    <name type="common">Tree cotton</name>
    <name type="synonym">Gossypium nanking</name>
    <dbReference type="NCBI Taxonomy" id="29729"/>
    <lineage>
        <taxon>Eukaryota</taxon>
        <taxon>Viridiplantae</taxon>
        <taxon>Streptophyta</taxon>
        <taxon>Embryophyta</taxon>
        <taxon>Tracheophyta</taxon>
        <taxon>Spermatophyta</taxon>
        <taxon>Magnoliopsida</taxon>
        <taxon>eudicotyledons</taxon>
        <taxon>Gunneridae</taxon>
        <taxon>Pentapetalae</taxon>
        <taxon>rosids</taxon>
        <taxon>malvids</taxon>
        <taxon>Malvales</taxon>
        <taxon>Malvaceae</taxon>
        <taxon>Malvoideae</taxon>
        <taxon>Gossypium</taxon>
    </lineage>
</organism>
<gene>
    <name evidence="1" type="ORF">PVK06_000254</name>
</gene>